<accession>A0ABR1ASU8</accession>
<name>A0ABR1ASU8_POLSC</name>
<feature type="compositionally biased region" description="Low complexity" evidence="1">
    <location>
        <begin position="27"/>
        <end position="37"/>
    </location>
</feature>
<comment type="caution">
    <text evidence="2">The sequence shown here is derived from an EMBL/GenBank/DDBJ whole genome shotgun (WGS) entry which is preliminary data.</text>
</comment>
<feature type="region of interest" description="Disordered" evidence="1">
    <location>
        <begin position="1"/>
        <end position="56"/>
    </location>
</feature>
<proteinExistence type="predicted"/>
<sequence length="116" mass="13408">MTHERRPQQQQQQQKPHSEESNRNKIKIQSAQSKQQATGGVARSNRMAQDGQQNSVSFFREIASGETFTSGEGKPRKERVRRFARVLFRAYLSGKKYTWTVKLKCSDFTGEKFPVK</sequence>
<evidence type="ECO:0000313" key="3">
    <source>
        <dbReference type="Proteomes" id="UP001359485"/>
    </source>
</evidence>
<feature type="compositionally biased region" description="Polar residues" evidence="1">
    <location>
        <begin position="46"/>
        <end position="56"/>
    </location>
</feature>
<dbReference type="Proteomes" id="UP001359485">
    <property type="component" value="Unassembled WGS sequence"/>
</dbReference>
<dbReference type="EMBL" id="JAWJWF010000045">
    <property type="protein sequence ID" value="KAK6627015.1"/>
    <property type="molecule type" value="Genomic_DNA"/>
</dbReference>
<organism evidence="2 3">
    <name type="scientific">Polyplax serrata</name>
    <name type="common">Common mouse louse</name>
    <dbReference type="NCBI Taxonomy" id="468196"/>
    <lineage>
        <taxon>Eukaryota</taxon>
        <taxon>Metazoa</taxon>
        <taxon>Ecdysozoa</taxon>
        <taxon>Arthropoda</taxon>
        <taxon>Hexapoda</taxon>
        <taxon>Insecta</taxon>
        <taxon>Pterygota</taxon>
        <taxon>Neoptera</taxon>
        <taxon>Paraneoptera</taxon>
        <taxon>Psocodea</taxon>
        <taxon>Troctomorpha</taxon>
        <taxon>Phthiraptera</taxon>
        <taxon>Anoplura</taxon>
        <taxon>Polyplacidae</taxon>
        <taxon>Polyplax</taxon>
    </lineage>
</organism>
<evidence type="ECO:0000313" key="2">
    <source>
        <dbReference type="EMBL" id="KAK6627015.1"/>
    </source>
</evidence>
<evidence type="ECO:0000256" key="1">
    <source>
        <dbReference type="SAM" id="MobiDB-lite"/>
    </source>
</evidence>
<keyword evidence="3" id="KW-1185">Reference proteome</keyword>
<protein>
    <submittedName>
        <fullName evidence="2">Uncharacterized protein</fullName>
    </submittedName>
</protein>
<gene>
    <name evidence="2" type="ORF">RUM44_009492</name>
</gene>
<reference evidence="2 3" key="1">
    <citation type="submission" date="2023-09" db="EMBL/GenBank/DDBJ databases">
        <title>Genomes of two closely related lineages of the louse Polyplax serrata with different host specificities.</title>
        <authorList>
            <person name="Martinu J."/>
            <person name="Tarabai H."/>
            <person name="Stefka J."/>
            <person name="Hypsa V."/>
        </authorList>
    </citation>
    <scope>NUCLEOTIDE SEQUENCE [LARGE SCALE GENOMIC DNA]</scope>
    <source>
        <strain evidence="2">98ZLc_SE</strain>
    </source>
</reference>